<dbReference type="SUPFAM" id="SSF64288">
    <property type="entry name" value="Chorismate lyase-like"/>
    <property type="match status" value="1"/>
</dbReference>
<dbReference type="InterPro" id="IPR000524">
    <property type="entry name" value="Tscrpt_reg_HTH_GntR"/>
</dbReference>
<reference evidence="5 6" key="1">
    <citation type="submission" date="2020-04" db="EMBL/GenBank/DDBJ databases">
        <title>Genome-Wide Identification of 5-Methylcytosine Sites in Bacterial Genomes By High-Throughput Sequencing of MspJI Restriction Fragments.</title>
        <authorList>
            <person name="Wu V."/>
        </authorList>
    </citation>
    <scope>NUCLEOTIDE SEQUENCE [LARGE SCALE GENOMIC DNA]</scope>
    <source>
        <strain evidence="5 6">S2</strain>
    </source>
</reference>
<dbReference type="InterPro" id="IPR036390">
    <property type="entry name" value="WH_DNA-bd_sf"/>
</dbReference>
<name>A0A6H1NXG0_PRIMG</name>
<proteinExistence type="predicted"/>
<dbReference type="Gene3D" id="1.10.10.10">
    <property type="entry name" value="Winged helix-like DNA-binding domain superfamily/Winged helix DNA-binding domain"/>
    <property type="match status" value="1"/>
</dbReference>
<dbReference type="Pfam" id="PF00392">
    <property type="entry name" value="GntR"/>
    <property type="match status" value="1"/>
</dbReference>
<dbReference type="PRINTS" id="PR00035">
    <property type="entry name" value="HTHGNTR"/>
</dbReference>
<dbReference type="InterPro" id="IPR050679">
    <property type="entry name" value="Bact_HTH_transcr_reg"/>
</dbReference>
<organism evidence="5 6">
    <name type="scientific">Priestia megaterium</name>
    <name type="common">Bacillus megaterium</name>
    <dbReference type="NCBI Taxonomy" id="1404"/>
    <lineage>
        <taxon>Bacteria</taxon>
        <taxon>Bacillati</taxon>
        <taxon>Bacillota</taxon>
        <taxon>Bacilli</taxon>
        <taxon>Bacillales</taxon>
        <taxon>Bacillaceae</taxon>
        <taxon>Priestia</taxon>
    </lineage>
</organism>
<dbReference type="Proteomes" id="UP000501868">
    <property type="component" value="Chromosome"/>
</dbReference>
<feature type="domain" description="HTH gntR-type" evidence="4">
    <location>
        <begin position="9"/>
        <end position="77"/>
    </location>
</feature>
<dbReference type="SUPFAM" id="SSF46785">
    <property type="entry name" value="Winged helix' DNA-binding domain"/>
    <property type="match status" value="1"/>
</dbReference>
<evidence type="ECO:0000313" key="5">
    <source>
        <dbReference type="EMBL" id="QIZ05887.1"/>
    </source>
</evidence>
<gene>
    <name evidence="5" type="ORF">HFZ78_03215</name>
</gene>
<evidence type="ECO:0000259" key="4">
    <source>
        <dbReference type="PROSITE" id="PS50949"/>
    </source>
</evidence>
<evidence type="ECO:0000256" key="3">
    <source>
        <dbReference type="ARBA" id="ARBA00023163"/>
    </source>
</evidence>
<dbReference type="PANTHER" id="PTHR44846">
    <property type="entry name" value="MANNOSYL-D-GLYCERATE TRANSPORT/METABOLISM SYSTEM REPRESSOR MNGR-RELATED"/>
    <property type="match status" value="1"/>
</dbReference>
<evidence type="ECO:0000256" key="1">
    <source>
        <dbReference type="ARBA" id="ARBA00023015"/>
    </source>
</evidence>
<dbReference type="AlphaFoldDB" id="A0A6H1NXG0"/>
<dbReference type="Pfam" id="PF07702">
    <property type="entry name" value="UTRA"/>
    <property type="match status" value="1"/>
</dbReference>
<accession>A0A6H1NXG0</accession>
<dbReference type="Gene3D" id="3.40.1410.10">
    <property type="entry name" value="Chorismate lyase-like"/>
    <property type="match status" value="1"/>
</dbReference>
<dbReference type="CDD" id="cd07377">
    <property type="entry name" value="WHTH_GntR"/>
    <property type="match status" value="1"/>
</dbReference>
<dbReference type="EMBL" id="CP051128">
    <property type="protein sequence ID" value="QIZ05887.1"/>
    <property type="molecule type" value="Genomic_DNA"/>
</dbReference>
<dbReference type="InterPro" id="IPR036388">
    <property type="entry name" value="WH-like_DNA-bd_sf"/>
</dbReference>
<dbReference type="FunFam" id="1.10.10.10:FF:000079">
    <property type="entry name" value="GntR family transcriptional regulator"/>
    <property type="match status" value="1"/>
</dbReference>
<evidence type="ECO:0000313" key="6">
    <source>
        <dbReference type="Proteomes" id="UP000501868"/>
    </source>
</evidence>
<dbReference type="GO" id="GO:0003700">
    <property type="term" value="F:DNA-binding transcription factor activity"/>
    <property type="evidence" value="ECO:0007669"/>
    <property type="project" value="InterPro"/>
</dbReference>
<keyword evidence="1" id="KW-0805">Transcription regulation</keyword>
<dbReference type="SMART" id="SM00345">
    <property type="entry name" value="HTH_GNTR"/>
    <property type="match status" value="1"/>
</dbReference>
<protein>
    <submittedName>
        <fullName evidence="5">UTRA domain-containing protein</fullName>
    </submittedName>
</protein>
<dbReference type="PANTHER" id="PTHR44846:SF1">
    <property type="entry name" value="MANNOSYL-D-GLYCERATE TRANSPORT_METABOLISM SYSTEM REPRESSOR MNGR-RELATED"/>
    <property type="match status" value="1"/>
</dbReference>
<sequence length="242" mass="27661">MKLNNSISTPLYDQLKQIIKDSILQGIYKQGERLPNEAELCEIYGVSRITVRRAIQELTEEGLLERKQGKGTFVMRTKLARELVSVDGFTDFNKQLRKSPSKRILVCEEIKASPEIAESLQIAINAPVLRLVRLMFMDDYPFTLDETHYSLERFPDLASHFLENISTYDVLKNIYNVNMNSASTHKIITVVPATGHEAEYLDCELGDTLFNNDKIVYDENKVPIHTSNFKTRTELIALTITT</sequence>
<keyword evidence="3" id="KW-0804">Transcription</keyword>
<dbReference type="PROSITE" id="PS50949">
    <property type="entry name" value="HTH_GNTR"/>
    <property type="match status" value="1"/>
</dbReference>
<dbReference type="GO" id="GO:0003677">
    <property type="term" value="F:DNA binding"/>
    <property type="evidence" value="ECO:0007669"/>
    <property type="project" value="UniProtKB-KW"/>
</dbReference>
<dbReference type="InterPro" id="IPR028978">
    <property type="entry name" value="Chorismate_lyase_/UTRA_dom_sf"/>
</dbReference>
<dbReference type="GO" id="GO:0045892">
    <property type="term" value="P:negative regulation of DNA-templated transcription"/>
    <property type="evidence" value="ECO:0007669"/>
    <property type="project" value="TreeGrafter"/>
</dbReference>
<dbReference type="SMART" id="SM00866">
    <property type="entry name" value="UTRA"/>
    <property type="match status" value="1"/>
</dbReference>
<keyword evidence="2" id="KW-0238">DNA-binding</keyword>
<dbReference type="InterPro" id="IPR011663">
    <property type="entry name" value="UTRA"/>
</dbReference>
<evidence type="ECO:0000256" key="2">
    <source>
        <dbReference type="ARBA" id="ARBA00023125"/>
    </source>
</evidence>
<reference evidence="5 6" key="2">
    <citation type="submission" date="2020-04" db="EMBL/GenBank/DDBJ databases">
        <authorList>
            <person name="Fomenkov A."/>
            <person name="Anton B.P."/>
            <person name="Roberts R.J."/>
        </authorList>
    </citation>
    <scope>NUCLEOTIDE SEQUENCE [LARGE SCALE GENOMIC DNA]</scope>
    <source>
        <strain evidence="5 6">S2</strain>
    </source>
</reference>